<dbReference type="NCBIfam" id="TIGR03011">
    <property type="entry name" value="sulf_tusB_dsrH"/>
    <property type="match status" value="1"/>
</dbReference>
<dbReference type="Proteomes" id="UP000202259">
    <property type="component" value="Chromosome"/>
</dbReference>
<dbReference type="Gene3D" id="3.40.1260.10">
    <property type="entry name" value="DsrEFH-like"/>
    <property type="match status" value="1"/>
</dbReference>
<keyword evidence="1" id="KW-0808">Transferase</keyword>
<gene>
    <name evidence="1" type="primary">dsrH</name>
    <name evidence="1" type="ORF">B5D82_17070</name>
</gene>
<accession>A0A222GD79</accession>
<dbReference type="RefSeq" id="WP_081153229.1">
    <property type="nucleotide sequence ID" value="NZ_CP020465.1"/>
</dbReference>
<evidence type="ECO:0000313" key="2">
    <source>
        <dbReference type="Proteomes" id="UP000202259"/>
    </source>
</evidence>
<dbReference type="EMBL" id="CP020465">
    <property type="protein sequence ID" value="ASP49334.1"/>
    <property type="molecule type" value="Genomic_DNA"/>
</dbReference>
<dbReference type="Pfam" id="PF04077">
    <property type="entry name" value="DsrH"/>
    <property type="match status" value="1"/>
</dbReference>
<dbReference type="InterPro" id="IPR027396">
    <property type="entry name" value="DsrEFH-like"/>
</dbReference>
<name>A0A222GD79_9GAMM</name>
<dbReference type="KEGG" id="cber:B5D82_17070"/>
<dbReference type="AlphaFoldDB" id="A0A222GD79"/>
<protein>
    <submittedName>
        <fullName evidence="1">Sulfurtransferase complex subunit TusB</fullName>
    </submittedName>
</protein>
<dbReference type="GO" id="GO:0002143">
    <property type="term" value="P:tRNA wobble position uridine thiolation"/>
    <property type="evidence" value="ECO:0007669"/>
    <property type="project" value="InterPro"/>
</dbReference>
<proteinExistence type="predicted"/>
<dbReference type="SUPFAM" id="SSF75169">
    <property type="entry name" value="DsrEFH-like"/>
    <property type="match status" value="1"/>
</dbReference>
<evidence type="ECO:0000313" key="1">
    <source>
        <dbReference type="EMBL" id="ASP49334.1"/>
    </source>
</evidence>
<dbReference type="GO" id="GO:0005737">
    <property type="term" value="C:cytoplasm"/>
    <property type="evidence" value="ECO:0007669"/>
    <property type="project" value="InterPro"/>
</dbReference>
<reference evidence="1 2" key="1">
    <citation type="submission" date="2017-08" db="EMBL/GenBank/DDBJ databases">
        <title>Complete genome of Colwellia sp. NB097-1, a psychrophile bacterium ioslated from Bering Sea.</title>
        <authorList>
            <person name="Chen X."/>
        </authorList>
    </citation>
    <scope>NUCLEOTIDE SEQUENCE [LARGE SCALE GENOMIC DNA]</scope>
    <source>
        <strain evidence="1 2">NB097-1</strain>
    </source>
</reference>
<keyword evidence="2" id="KW-1185">Reference proteome</keyword>
<organism evidence="1 2">
    <name type="scientific">Cognaticolwellia beringensis</name>
    <dbReference type="NCBI Taxonomy" id="1967665"/>
    <lineage>
        <taxon>Bacteria</taxon>
        <taxon>Pseudomonadati</taxon>
        <taxon>Pseudomonadota</taxon>
        <taxon>Gammaproteobacteria</taxon>
        <taxon>Alteromonadales</taxon>
        <taxon>Colwelliaceae</taxon>
        <taxon>Cognaticolwellia</taxon>
    </lineage>
</organism>
<dbReference type="InterPro" id="IPR007215">
    <property type="entry name" value="Sulphur_relay_TusB/DsrH"/>
</dbReference>
<dbReference type="GO" id="GO:0016740">
    <property type="term" value="F:transferase activity"/>
    <property type="evidence" value="ECO:0007669"/>
    <property type="project" value="UniProtKB-KW"/>
</dbReference>
<dbReference type="OrthoDB" id="9795117at2"/>
<sequence>MAMLHIIRSSGYSSNALAQCLDMVLPQDSILLMDDGCYNLSQKLLLDTLEKKPELSVYFISLHADARAQFSTNNIFIAITLTEVVALLFKHDNSITWS</sequence>